<feature type="compositionally biased region" description="Low complexity" evidence="1">
    <location>
        <begin position="109"/>
        <end position="122"/>
    </location>
</feature>
<evidence type="ECO:0000313" key="3">
    <source>
        <dbReference type="Proteomes" id="UP000481861"/>
    </source>
</evidence>
<dbReference type="AlphaFoldDB" id="A0A7C8MAS2"/>
<protein>
    <submittedName>
        <fullName evidence="2">Uncharacterized protein</fullName>
    </submittedName>
</protein>
<gene>
    <name evidence="2" type="ORF">BDV95DRAFT_344374</name>
</gene>
<evidence type="ECO:0000256" key="1">
    <source>
        <dbReference type="SAM" id="MobiDB-lite"/>
    </source>
</evidence>
<name>A0A7C8MAS2_9PLEO</name>
<keyword evidence="3" id="KW-1185">Reference proteome</keyword>
<feature type="compositionally biased region" description="Low complexity" evidence="1">
    <location>
        <begin position="1"/>
        <end position="10"/>
    </location>
</feature>
<proteinExistence type="predicted"/>
<sequence length="200" mass="22422">MSCVQPAARQARQRRPEIRQPPVRRPPSQLRSKGTSLQPRQHTVAMPRWRRLIWPRPTPAHDVGSLPTPRRSRCPDAPPPSPARHGNSISSSTSVPAFSSARAQREPNPSLAALPSSPVPSGVRSRCVERWRKQPIQCCLTRRRGPFAPRRRPSQPRPILRPLIGEMALVVSRPLVRSSPGHWQRRQTSQHTAAARLAVL</sequence>
<organism evidence="2 3">
    <name type="scientific">Massariosphaeria phaeospora</name>
    <dbReference type="NCBI Taxonomy" id="100035"/>
    <lineage>
        <taxon>Eukaryota</taxon>
        <taxon>Fungi</taxon>
        <taxon>Dikarya</taxon>
        <taxon>Ascomycota</taxon>
        <taxon>Pezizomycotina</taxon>
        <taxon>Dothideomycetes</taxon>
        <taxon>Pleosporomycetidae</taxon>
        <taxon>Pleosporales</taxon>
        <taxon>Pleosporales incertae sedis</taxon>
        <taxon>Massariosphaeria</taxon>
    </lineage>
</organism>
<comment type="caution">
    <text evidence="2">The sequence shown here is derived from an EMBL/GenBank/DDBJ whole genome shotgun (WGS) entry which is preliminary data.</text>
</comment>
<accession>A0A7C8MAS2</accession>
<reference evidence="2 3" key="1">
    <citation type="submission" date="2020-01" db="EMBL/GenBank/DDBJ databases">
        <authorList>
            <consortium name="DOE Joint Genome Institute"/>
            <person name="Haridas S."/>
            <person name="Albert R."/>
            <person name="Binder M."/>
            <person name="Bloem J."/>
            <person name="Labutti K."/>
            <person name="Salamov A."/>
            <person name="Andreopoulos B."/>
            <person name="Baker S.E."/>
            <person name="Barry K."/>
            <person name="Bills G."/>
            <person name="Bluhm B.H."/>
            <person name="Cannon C."/>
            <person name="Castanera R."/>
            <person name="Culley D.E."/>
            <person name="Daum C."/>
            <person name="Ezra D."/>
            <person name="Gonzalez J.B."/>
            <person name="Henrissat B."/>
            <person name="Kuo A."/>
            <person name="Liang C."/>
            <person name="Lipzen A."/>
            <person name="Lutzoni F."/>
            <person name="Magnuson J."/>
            <person name="Mondo S."/>
            <person name="Nolan M."/>
            <person name="Ohm R."/>
            <person name="Pangilinan J."/>
            <person name="Park H.-J.H."/>
            <person name="Ramirez L."/>
            <person name="Alfaro M."/>
            <person name="Sun H."/>
            <person name="Tritt A."/>
            <person name="Yoshinaga Y."/>
            <person name="Zwiers L.-H.L."/>
            <person name="Turgeon B.G."/>
            <person name="Goodwin S.B."/>
            <person name="Spatafora J.W."/>
            <person name="Crous P.W."/>
            <person name="Grigoriev I.V."/>
        </authorList>
    </citation>
    <scope>NUCLEOTIDE SEQUENCE [LARGE SCALE GENOMIC DNA]</scope>
    <source>
        <strain evidence="2 3">CBS 611.86</strain>
    </source>
</reference>
<feature type="compositionally biased region" description="Low complexity" evidence="1">
    <location>
        <begin position="88"/>
        <end position="100"/>
    </location>
</feature>
<evidence type="ECO:0000313" key="2">
    <source>
        <dbReference type="EMBL" id="KAF2873456.1"/>
    </source>
</evidence>
<dbReference type="EMBL" id="JAADJZ010000007">
    <property type="protein sequence ID" value="KAF2873456.1"/>
    <property type="molecule type" value="Genomic_DNA"/>
</dbReference>
<feature type="region of interest" description="Disordered" evidence="1">
    <location>
        <begin position="1"/>
        <end position="122"/>
    </location>
</feature>
<feature type="compositionally biased region" description="Polar residues" evidence="1">
    <location>
        <begin position="29"/>
        <end position="41"/>
    </location>
</feature>
<dbReference type="Proteomes" id="UP000481861">
    <property type="component" value="Unassembled WGS sequence"/>
</dbReference>